<dbReference type="InterPro" id="IPR011011">
    <property type="entry name" value="Znf_FYVE_PHD"/>
</dbReference>
<sequence>MDAVRCFVSKTPTKWDEYLPQIAGALRSAVNRSTGYTPNKLMLGREINQPVDLVFPSNSFSNDDTDHDDYIAELSNQMALAHKTARKTLKTTQALMKRDYDIRTNMRSFKEGDVVYVLDTASIKGKCRKLTPTWKGPGVITRKTTDYTYKILIRGKESTHNHDRIKLCNDKKIPTWILKYKAGKSRSVNSSSYCLCGGPDIGSFMIQCNECLEWFHGSCVNITEADAKYIDIYECPDCIGS</sequence>
<dbReference type="InterPro" id="IPR036397">
    <property type="entry name" value="RNaseH_sf"/>
</dbReference>
<keyword evidence="2" id="KW-0479">Metal-binding</keyword>
<comment type="caution">
    <text evidence="7">The sequence shown here is derived from an EMBL/GenBank/DDBJ whole genome shotgun (WGS) entry which is preliminary data.</text>
</comment>
<evidence type="ECO:0000313" key="8">
    <source>
        <dbReference type="Proteomes" id="UP001186944"/>
    </source>
</evidence>
<dbReference type="Proteomes" id="UP001186944">
    <property type="component" value="Unassembled WGS sequence"/>
</dbReference>
<dbReference type="AlphaFoldDB" id="A0AA88YA48"/>
<evidence type="ECO:0000256" key="4">
    <source>
        <dbReference type="ARBA" id="ARBA00022833"/>
    </source>
</evidence>
<dbReference type="SUPFAM" id="SSF57903">
    <property type="entry name" value="FYVE/PHD zinc finger"/>
    <property type="match status" value="1"/>
</dbReference>
<dbReference type="InterPro" id="IPR019787">
    <property type="entry name" value="Znf_PHD-finger"/>
</dbReference>
<dbReference type="Pfam" id="PF00628">
    <property type="entry name" value="PHD"/>
    <property type="match status" value="1"/>
</dbReference>
<accession>A0AA88YA48</accession>
<feature type="domain" description="Zinc finger PHD-type" evidence="6">
    <location>
        <begin position="193"/>
        <end position="239"/>
    </location>
</feature>
<keyword evidence="3" id="KW-0863">Zinc-finger</keyword>
<keyword evidence="4" id="KW-0862">Zinc</keyword>
<dbReference type="InterPro" id="IPR013083">
    <property type="entry name" value="Znf_RING/FYVE/PHD"/>
</dbReference>
<dbReference type="Gene3D" id="3.30.40.10">
    <property type="entry name" value="Zinc/RING finger domain, C3HC4 (zinc finger)"/>
    <property type="match status" value="1"/>
</dbReference>
<keyword evidence="5" id="KW-0539">Nucleus</keyword>
<dbReference type="Gene3D" id="3.30.420.10">
    <property type="entry name" value="Ribonuclease H-like superfamily/Ribonuclease H"/>
    <property type="match status" value="1"/>
</dbReference>
<dbReference type="InterPro" id="IPR037869">
    <property type="entry name" value="Spp1/CFP1"/>
</dbReference>
<dbReference type="GO" id="GO:0048188">
    <property type="term" value="C:Set1C/COMPASS complex"/>
    <property type="evidence" value="ECO:0007669"/>
    <property type="project" value="InterPro"/>
</dbReference>
<dbReference type="SMART" id="SM00249">
    <property type="entry name" value="PHD"/>
    <property type="match status" value="1"/>
</dbReference>
<dbReference type="PROSITE" id="PS01359">
    <property type="entry name" value="ZF_PHD_1"/>
    <property type="match status" value="1"/>
</dbReference>
<gene>
    <name evidence="7" type="ORF">FSP39_024133</name>
</gene>
<dbReference type="EMBL" id="VSWD01000006">
    <property type="protein sequence ID" value="KAK3100712.1"/>
    <property type="molecule type" value="Genomic_DNA"/>
</dbReference>
<evidence type="ECO:0000256" key="3">
    <source>
        <dbReference type="ARBA" id="ARBA00022771"/>
    </source>
</evidence>
<proteinExistence type="predicted"/>
<dbReference type="GO" id="GO:0003676">
    <property type="term" value="F:nucleic acid binding"/>
    <property type="evidence" value="ECO:0007669"/>
    <property type="project" value="InterPro"/>
</dbReference>
<dbReference type="GO" id="GO:0008270">
    <property type="term" value="F:zinc ion binding"/>
    <property type="evidence" value="ECO:0007669"/>
    <property type="project" value="UniProtKB-KW"/>
</dbReference>
<evidence type="ECO:0000256" key="1">
    <source>
        <dbReference type="ARBA" id="ARBA00004123"/>
    </source>
</evidence>
<comment type="subcellular location">
    <subcellularLocation>
        <location evidence="1">Nucleus</location>
    </subcellularLocation>
</comment>
<dbReference type="GO" id="GO:0045893">
    <property type="term" value="P:positive regulation of DNA-templated transcription"/>
    <property type="evidence" value="ECO:0007669"/>
    <property type="project" value="TreeGrafter"/>
</dbReference>
<reference evidence="7" key="1">
    <citation type="submission" date="2019-08" db="EMBL/GenBank/DDBJ databases">
        <title>The improved chromosome-level genome for the pearl oyster Pinctada fucata martensii using PacBio sequencing and Hi-C.</title>
        <authorList>
            <person name="Zheng Z."/>
        </authorList>
    </citation>
    <scope>NUCLEOTIDE SEQUENCE</scope>
    <source>
        <strain evidence="7">ZZ-2019</strain>
        <tissue evidence="7">Adductor muscle</tissue>
    </source>
</reference>
<evidence type="ECO:0000256" key="2">
    <source>
        <dbReference type="ARBA" id="ARBA00022723"/>
    </source>
</evidence>
<dbReference type="InterPro" id="IPR019786">
    <property type="entry name" value="Zinc_finger_PHD-type_CS"/>
</dbReference>
<organism evidence="7 8">
    <name type="scientific">Pinctada imbricata</name>
    <name type="common">Atlantic pearl-oyster</name>
    <name type="synonym">Pinctada martensii</name>
    <dbReference type="NCBI Taxonomy" id="66713"/>
    <lineage>
        <taxon>Eukaryota</taxon>
        <taxon>Metazoa</taxon>
        <taxon>Spiralia</taxon>
        <taxon>Lophotrochozoa</taxon>
        <taxon>Mollusca</taxon>
        <taxon>Bivalvia</taxon>
        <taxon>Autobranchia</taxon>
        <taxon>Pteriomorphia</taxon>
        <taxon>Pterioida</taxon>
        <taxon>Pterioidea</taxon>
        <taxon>Pteriidae</taxon>
        <taxon>Pinctada</taxon>
    </lineage>
</organism>
<evidence type="ECO:0000313" key="7">
    <source>
        <dbReference type="EMBL" id="KAK3100712.1"/>
    </source>
</evidence>
<evidence type="ECO:0000259" key="6">
    <source>
        <dbReference type="SMART" id="SM00249"/>
    </source>
</evidence>
<dbReference type="InterPro" id="IPR001965">
    <property type="entry name" value="Znf_PHD"/>
</dbReference>
<evidence type="ECO:0000256" key="5">
    <source>
        <dbReference type="ARBA" id="ARBA00023242"/>
    </source>
</evidence>
<dbReference type="PANTHER" id="PTHR46174:SF1">
    <property type="entry name" value="CXXC-TYPE ZINC FINGER PROTEIN 1"/>
    <property type="match status" value="1"/>
</dbReference>
<dbReference type="PANTHER" id="PTHR46174">
    <property type="entry name" value="CXXC-TYPE ZINC FINGER PROTEIN 1"/>
    <property type="match status" value="1"/>
</dbReference>
<keyword evidence="8" id="KW-1185">Reference proteome</keyword>
<protein>
    <recommendedName>
        <fullName evidence="6">Zinc finger PHD-type domain-containing protein</fullName>
    </recommendedName>
</protein>
<name>A0AA88YA48_PINIB</name>